<evidence type="ECO:0000313" key="2">
    <source>
        <dbReference type="Proteomes" id="UP000807342"/>
    </source>
</evidence>
<keyword evidence="2" id="KW-1185">Reference proteome</keyword>
<sequence length="352" mass="39147">MSYSSRSRVLSYSEVARNLVAEEVQKDVGDACKALAKTMLDIMDQFECISKMVHSVDMLGLTVALRPRWDGLRRNFAELLWQFRTTAGNISGRLKMFSMTILPMVATRPDGEALQVLQSFMAICADHANFIRILVEHTMGLGSVLASFHTEFAKFTNIQTKMGQKELRDLSSKVHELDAIMRDLSTANGRLSNPDPTHLLYAVMRVGTASGRRPTRSKLSHQKLTLSGTVAQVGTIYESFDQKRNEVAHAVYSAQLCFGKGDKFSNTQTSLSTLVSDEIIHFESGLSLILGIWARLLADSTDIYQWLRNPSKNRVPAAVVDYKETGSSFYTTLSMALDVCVSGIDPSRFPKT</sequence>
<dbReference type="OrthoDB" id="2836601at2759"/>
<evidence type="ECO:0000313" key="1">
    <source>
        <dbReference type="EMBL" id="KAF9450786.1"/>
    </source>
</evidence>
<reference evidence="1" key="1">
    <citation type="submission" date="2020-11" db="EMBL/GenBank/DDBJ databases">
        <authorList>
            <consortium name="DOE Joint Genome Institute"/>
            <person name="Ahrendt S."/>
            <person name="Riley R."/>
            <person name="Andreopoulos W."/>
            <person name="Labutti K."/>
            <person name="Pangilinan J."/>
            <person name="Ruiz-Duenas F.J."/>
            <person name="Barrasa J.M."/>
            <person name="Sanchez-Garcia M."/>
            <person name="Camarero S."/>
            <person name="Miyauchi S."/>
            <person name="Serrano A."/>
            <person name="Linde D."/>
            <person name="Babiker R."/>
            <person name="Drula E."/>
            <person name="Ayuso-Fernandez I."/>
            <person name="Pacheco R."/>
            <person name="Padilla G."/>
            <person name="Ferreira P."/>
            <person name="Barriuso J."/>
            <person name="Kellner H."/>
            <person name="Castanera R."/>
            <person name="Alfaro M."/>
            <person name="Ramirez L."/>
            <person name="Pisabarro A.G."/>
            <person name="Kuo A."/>
            <person name="Tritt A."/>
            <person name="Lipzen A."/>
            <person name="He G."/>
            <person name="Yan M."/>
            <person name="Ng V."/>
            <person name="Cullen D."/>
            <person name="Martin F."/>
            <person name="Rosso M.-N."/>
            <person name="Henrissat B."/>
            <person name="Hibbett D."/>
            <person name="Martinez A.T."/>
            <person name="Grigoriev I.V."/>
        </authorList>
    </citation>
    <scope>NUCLEOTIDE SEQUENCE</scope>
    <source>
        <strain evidence="1">MF-IS2</strain>
    </source>
</reference>
<organism evidence="1 2">
    <name type="scientific">Macrolepiota fuliginosa MF-IS2</name>
    <dbReference type="NCBI Taxonomy" id="1400762"/>
    <lineage>
        <taxon>Eukaryota</taxon>
        <taxon>Fungi</taxon>
        <taxon>Dikarya</taxon>
        <taxon>Basidiomycota</taxon>
        <taxon>Agaricomycotina</taxon>
        <taxon>Agaricomycetes</taxon>
        <taxon>Agaricomycetidae</taxon>
        <taxon>Agaricales</taxon>
        <taxon>Agaricineae</taxon>
        <taxon>Agaricaceae</taxon>
        <taxon>Macrolepiota</taxon>
    </lineage>
</organism>
<proteinExistence type="predicted"/>
<protein>
    <submittedName>
        <fullName evidence="1">Uncharacterized protein</fullName>
    </submittedName>
</protein>
<dbReference type="EMBL" id="MU151097">
    <property type="protein sequence ID" value="KAF9450786.1"/>
    <property type="molecule type" value="Genomic_DNA"/>
</dbReference>
<gene>
    <name evidence="1" type="ORF">P691DRAFT_664543</name>
</gene>
<comment type="caution">
    <text evidence="1">The sequence shown here is derived from an EMBL/GenBank/DDBJ whole genome shotgun (WGS) entry which is preliminary data.</text>
</comment>
<name>A0A9P6C3K1_9AGAR</name>
<accession>A0A9P6C3K1</accession>
<dbReference type="Proteomes" id="UP000807342">
    <property type="component" value="Unassembled WGS sequence"/>
</dbReference>
<dbReference type="AlphaFoldDB" id="A0A9P6C3K1"/>